<evidence type="ECO:0000256" key="2">
    <source>
        <dbReference type="ARBA" id="ARBA00004606"/>
    </source>
</evidence>
<dbReference type="GO" id="GO:0005615">
    <property type="term" value="C:extracellular space"/>
    <property type="evidence" value="ECO:0007669"/>
    <property type="project" value="TreeGrafter"/>
</dbReference>
<evidence type="ECO:0000256" key="14">
    <source>
        <dbReference type="ARBA" id="ARBA00022801"/>
    </source>
</evidence>
<evidence type="ECO:0000256" key="19">
    <source>
        <dbReference type="ARBA" id="ARBA00023136"/>
    </source>
</evidence>
<dbReference type="InterPro" id="IPR011333">
    <property type="entry name" value="SKP1/BTB/POZ_sf"/>
</dbReference>
<keyword evidence="9" id="KW-0336">GPI-anchor</keyword>
<dbReference type="InterPro" id="IPR034016">
    <property type="entry name" value="M1_APN-typ"/>
</dbReference>
<dbReference type="InterPro" id="IPR014782">
    <property type="entry name" value="Peptidase_M1_dom"/>
</dbReference>
<evidence type="ECO:0000313" key="28">
    <source>
        <dbReference type="EnsemblMetazoa" id="GMOY000698-PA"/>
    </source>
</evidence>
<dbReference type="GO" id="GO:0070006">
    <property type="term" value="F:metalloaminopeptidase activity"/>
    <property type="evidence" value="ECO:0007669"/>
    <property type="project" value="TreeGrafter"/>
</dbReference>
<feature type="domain" description="MATH" evidence="27">
    <location>
        <begin position="1"/>
        <end position="52"/>
    </location>
</feature>
<dbReference type="GO" id="GO:0006508">
    <property type="term" value="P:proteolysis"/>
    <property type="evidence" value="ECO:0007669"/>
    <property type="project" value="UniProtKB-KW"/>
</dbReference>
<dbReference type="SUPFAM" id="SSF55486">
    <property type="entry name" value="Metalloproteases ('zincins'), catalytic domain"/>
    <property type="match status" value="3"/>
</dbReference>
<evidence type="ECO:0000256" key="15">
    <source>
        <dbReference type="ARBA" id="ARBA00022833"/>
    </source>
</evidence>
<evidence type="ECO:0000256" key="10">
    <source>
        <dbReference type="ARBA" id="ARBA00022670"/>
    </source>
</evidence>
<dbReference type="Gene3D" id="3.30.710.10">
    <property type="entry name" value="Potassium Channel Kv1.1, Chain A"/>
    <property type="match status" value="1"/>
</dbReference>
<sequence length="2848" mass="332463">MFLLIYIFIYRVRHFSANQLSWGYDDFISTNILLKKLKDLMPDDRLTIICEIGEVTIVNISDPIRPEELKIIHSKVIEDKLGADFSNLFKNKKFSDVTLAVGEHEIKAHKIILAARSNVFAAMFENEMKERTHNRVVITDIDHEVLNEMLKFMYTGKAPNLYEMTYGLLAAADKYALEDLKGMCENALNVTLSVETATETLVLADLHTAAQLKAQSIAFIKRWMSVTQFEPAYARTAFPCFDEPNLRAKFKIWLGHQKSLVALSNTPLAKQEKMYSESNETDDYVWSIFEETVPIPTYLVAYSVNNFTYKLSGNYGVKFYTWCRPDIINECEFTAQIAPELYKFFESLLAMSLPFTKMNQLFVPNFRAQAMENWGLITYRESLLLFSSNSSSEMSRQRIATLVAHELAHQWFGNAVTLKWWSDIWMNEGFATYMSILGVHHLNSNWSFLQVESMNNILDVLEYDAQVNSHALTQGIKSTTQITSSFDLLAYKKGAMLVRMLHMVVGDDVFLNGIRQYLSKFLYTADNYGSLWNSFSIRAHTYQRLETRNNIKIVLHSWTSQAGYPLLKVIRNYSNESASVTQQRFFLNSSHGKNATKRCWWIPITLASASRLEFYKLRPSYWLECKKNKQNINITLKGMAARGDWIIFNVQTVGLYRVTYDADNWALLNSTLNSDKYTQIHVLNRAQLIDDSLALAWAGYMNYRLTLDILNYLQYEKDYLPWRTALRGFIKLDNILKGYEKQYKLFTNFLKYLILPTYNTLHGLNSTQDGKEISYIDLMHKTQISYWACYLQIDDCINAAKQYFANWKNSNVNQIPINLRLTVYSTAIRYGEQSDWEFLWQYLQESNIVVSEQRTVIQALTCSRNEITLRHFLDLIFNNTKYINRQDSVAAFEGIARNKIGFPIAKNYLIEHFDQLREYYGTISKDVINLILSLARQVTSMESNIGILEFLAKKRDVFQHSWKTILSAVEITQLNIGWIHRYHLFFLYTKLFVLIRELCENVTASYKIDKRNIFDCNWFCCCLTVSSDTRPKSYGYYRLPTSLKPELYTLKIMTKLEDPSNLMFAGEVDLLFKVLSDTDNITLHVQNLTIDEKRTELKKYNDKSTLYCIKDSTILEEHDYYIISLCQPLQKDERYTLTLAFKAPLNHRLHGYYRSSYMDKSANRTKWLSITQFEPAYARSAFPCFDEPNYKAKFKIWLGHHNALTALSNMPLERQELIAELPGYVWSVFEESVPMSTYLVAYSVNDFAYKSSGDNRVMFRTWSRPEAMNQCDYAAEIGPQLLMFYENRFGIKFPLKKLDQIAIPDFEAGAMENWGLITYRETTLLFAPNVSSESNRERIATVIAHELAHQWFGNLVTMKWWSDLWLNEGFATYMSNLGVDFLNPDWELLNEDAMDNILGVFKYDAHINSHPISQPIEATQQINERFDTISYKKGSAVLRMLHMILGEEAFFEGIRHYLMINMFNNAEQDDLWNAFTDRAHLYKRIEPGYDMKTIMDSWTLQVGYPLVKVIRNYDTATVEISQQRFLLNNSQSVDDNEKCWWTPLSFTTATKKDFATNNTLHWLECKEGKKNIKISLENLANKGEWILFNVQISGLYRVIYDENNWILLNRTLNSNKYNDIHVLNRAQLIEDVLSLAWGGYMDYNTPLDMLQYLKQENKYLPWYTALQGLANVDRLLKNFPTPYGFFSKFLIDIILPVYNSLDGLNNTIKATEISQVKLKHKMLMAKWACYLKVNDCVQTAVKYFQEWKQSSVNRIPVDSRVIVYCTAIKHGDRSDWEFLWQRLQESNVATERRSLIQALSCSRNSTLLKAYIDLIFDENKYIRKQDSAAAFGAVVRNEVSFPTARDYLIDHIDQLHEFYGPTSQDLTTLLSSVAGQIINMEDLNVIQSLLARKRDFFKEYQKSVSNALETIQLNIGWINRNTDILQMYLGMSCEVNIEHSYKHYRLPTSIQPEHYNLKIITFFDNPPNLTFNGVVTIRFKTMVDTNNLTLHSQNLIIDQTRIQLKTLDDNRIYYCGQYVDIVPEHNYYIINLCRRLIAGEEAEIKISFKGMLNDQLNGYYRSSYKVKTTNETKWLSVTQFEPAFARTAFPCLDEPNYKAKFKIWLGHHRSMTALSNMPMERQQPISDMTDYVWSIFEESLPMSTYLVAYAVHDFAYKSSGDANVMFRTWSRPEAIDQCNYASKVGPKILRFYEHIFAIPYPLKKLDQFAAPDLGAGAMENWGLITYREAALLFAENVSSETSRQRIADVIAHELAHQWFGNLVTMKWWSDLWLNEGFATYIASLGVAFLNPEWGSLNEEALDNTLAVFRRDSQLSSHPISLPIESTHQIAERFDTISYKKGAAALRMIHMILGQDAFFQGIRRYLLANVYKNAEQDDLWAAFTERARLLKRIDPKHDMKIIMDSWTLQVGYPLVKVKRDYNNGLVKITQQRFLQNNTYVTNESQKCWWIPLTFTTSSKMDFSTSTPSEWLQCNQFKQQVQLTMENVVAPNEWILFNIQLSGLYRVMYDFQNWMMLNQTLNSNKFQGIHVLNRAQLIDDILWLAWGGYTDYDITFDFLSYMILERQYLPWRAGLESLSHVNRLLRTFHPTYETFQHFMRTIIRPVYYYLNGLNYTRPEYEMSHITILHKSLISSWACRLEIHDCVNTAIKYFHEWKQSANPRSNNHIPVDIRPVVYCTAIRHGSKDDWNFLWQIYLSSNVASEKHAIIFSLSCSYNATILRTYINMAYDRNEYIRRQDATFAFSSVARNEIGFTLAKDYFISNIDQLYEFYGSHTQELGNLLSPLASQVVQYEDRNQLIQLIDRKRKYFRKSEKIVLNALETIHHNLNWIERNVKVVNSHLKLRFTYLN</sequence>
<dbReference type="FunFam" id="2.60.40.1730:FF:000012">
    <property type="entry name" value="Aminopeptidase N"/>
    <property type="match status" value="2"/>
</dbReference>
<evidence type="ECO:0000256" key="12">
    <source>
        <dbReference type="ARBA" id="ARBA00022723"/>
    </source>
</evidence>
<keyword evidence="29" id="KW-1185">Reference proteome</keyword>
<dbReference type="EMBL" id="CCAG010018010">
    <property type="status" value="NOT_ANNOTATED_CDS"/>
    <property type="molecule type" value="Genomic_DNA"/>
</dbReference>
<dbReference type="SUPFAM" id="SSF49599">
    <property type="entry name" value="TRAF domain-like"/>
    <property type="match status" value="1"/>
</dbReference>
<evidence type="ECO:0000256" key="1">
    <source>
        <dbReference type="ARBA" id="ARBA00000098"/>
    </source>
</evidence>
<evidence type="ECO:0000256" key="5">
    <source>
        <dbReference type="ARBA" id="ARBA00012564"/>
    </source>
</evidence>
<dbReference type="PROSITE" id="PS50144">
    <property type="entry name" value="MATH"/>
    <property type="match status" value="1"/>
</dbReference>
<evidence type="ECO:0000256" key="9">
    <source>
        <dbReference type="ARBA" id="ARBA00022622"/>
    </source>
</evidence>
<feature type="binding site" evidence="24">
    <location>
        <position position="1368"/>
    </location>
    <ligand>
        <name>Zn(2+)</name>
        <dbReference type="ChEBI" id="CHEBI:29105"/>
        <note>catalytic</note>
    </ligand>
</feature>
<dbReference type="SUPFAM" id="SSF63737">
    <property type="entry name" value="Leukotriene A4 hydrolase N-terminal domain"/>
    <property type="match status" value="3"/>
</dbReference>
<keyword evidence="18" id="KW-0482">Metalloprotease</keyword>
<comment type="similarity">
    <text evidence="4">Belongs to the peptidase M1 family.</text>
</comment>
<keyword evidence="21" id="KW-0325">Glycoprotein</keyword>
<keyword evidence="22" id="KW-0449">Lipoprotein</keyword>
<feature type="binding site" evidence="24">
    <location>
        <position position="1349"/>
    </location>
    <ligand>
        <name>Zn(2+)</name>
        <dbReference type="ChEBI" id="CHEBI:29105"/>
        <note>catalytic</note>
    </ligand>
</feature>
<dbReference type="VEuPathDB" id="VectorBase:GMOY000698"/>
<feature type="site" description="Transition state stabilizer" evidence="25">
    <location>
        <position position="1431"/>
    </location>
</feature>
<evidence type="ECO:0000256" key="11">
    <source>
        <dbReference type="ARBA" id="ARBA00022692"/>
    </source>
</evidence>
<dbReference type="Gene3D" id="2.60.40.1910">
    <property type="match status" value="3"/>
</dbReference>
<dbReference type="PANTHER" id="PTHR11533:SF253">
    <property type="entry name" value="AMINOPEPTIDASE-RELATED"/>
    <property type="match status" value="1"/>
</dbReference>
<accession>A0A1B0FAZ6</accession>
<dbReference type="GO" id="GO:0005737">
    <property type="term" value="C:cytoplasm"/>
    <property type="evidence" value="ECO:0007669"/>
    <property type="project" value="TreeGrafter"/>
</dbReference>
<dbReference type="InterPro" id="IPR050344">
    <property type="entry name" value="Peptidase_M1_aminopeptidases"/>
</dbReference>
<dbReference type="SMART" id="SM00225">
    <property type="entry name" value="BTB"/>
    <property type="match status" value="1"/>
</dbReference>
<dbReference type="STRING" id="37546.A0A1B0FAZ6"/>
<evidence type="ECO:0000256" key="17">
    <source>
        <dbReference type="ARBA" id="ARBA00022989"/>
    </source>
</evidence>
<feature type="binding site" evidence="24">
    <location>
        <position position="1345"/>
    </location>
    <ligand>
        <name>Zn(2+)</name>
        <dbReference type="ChEBI" id="CHEBI:29105"/>
        <note>catalytic</note>
    </ligand>
</feature>
<dbReference type="GO" id="GO:0005886">
    <property type="term" value="C:plasma membrane"/>
    <property type="evidence" value="ECO:0007669"/>
    <property type="project" value="UniProtKB-SubCell"/>
</dbReference>
<dbReference type="PhylomeDB" id="A0A1B0FAZ6"/>
<dbReference type="FunFam" id="1.10.390.10:FF:000016">
    <property type="entry name" value="Glutamyl aminopeptidase"/>
    <property type="match status" value="2"/>
</dbReference>
<dbReference type="FunFam" id="1.10.390.10:FF:000006">
    <property type="entry name" value="Puromycin-sensitive aminopeptidase"/>
    <property type="match status" value="1"/>
</dbReference>
<evidence type="ECO:0000256" key="25">
    <source>
        <dbReference type="PIRSR" id="PIRSR634016-4"/>
    </source>
</evidence>
<protein>
    <recommendedName>
        <fullName evidence="6">Aminopeptidase N</fullName>
        <ecNumber evidence="5">3.4.11.2</ecNumber>
    </recommendedName>
</protein>
<evidence type="ECO:0000256" key="18">
    <source>
        <dbReference type="ARBA" id="ARBA00023049"/>
    </source>
</evidence>
<dbReference type="FunFam" id="1.25.50.20:FF:000001">
    <property type="entry name" value="Aminopeptidase"/>
    <property type="match status" value="3"/>
</dbReference>
<proteinExistence type="inferred from homology"/>
<dbReference type="InterPro" id="IPR024571">
    <property type="entry name" value="ERAP1-like_C_dom"/>
</dbReference>
<keyword evidence="13" id="KW-0732">Signal</keyword>
<evidence type="ECO:0000256" key="23">
    <source>
        <dbReference type="PIRSR" id="PIRSR634016-1"/>
    </source>
</evidence>
<evidence type="ECO:0000256" key="13">
    <source>
        <dbReference type="ARBA" id="ARBA00022729"/>
    </source>
</evidence>
<dbReference type="FunFam" id="3.30.710.10:FF:000159">
    <property type="entry name" value="Speckle-type POZ protein B"/>
    <property type="match status" value="1"/>
</dbReference>
<feature type="active site" description="Proton acceptor" evidence="23">
    <location>
        <position position="1346"/>
    </location>
</feature>
<comment type="cofactor">
    <cofactor evidence="24">
        <name>Zn(2+)</name>
        <dbReference type="ChEBI" id="CHEBI:29105"/>
    </cofactor>
    <text evidence="24">Binds 1 zinc ion per subunit.</text>
</comment>
<evidence type="ECO:0000256" key="4">
    <source>
        <dbReference type="ARBA" id="ARBA00010136"/>
    </source>
</evidence>
<evidence type="ECO:0000256" key="3">
    <source>
        <dbReference type="ARBA" id="ARBA00004609"/>
    </source>
</evidence>
<keyword evidence="17" id="KW-1133">Transmembrane helix</keyword>
<dbReference type="GO" id="GO:0098552">
    <property type="term" value="C:side of membrane"/>
    <property type="evidence" value="ECO:0007669"/>
    <property type="project" value="UniProtKB-KW"/>
</dbReference>
<dbReference type="GO" id="GO:0042277">
    <property type="term" value="F:peptide binding"/>
    <property type="evidence" value="ECO:0007669"/>
    <property type="project" value="TreeGrafter"/>
</dbReference>
<evidence type="ECO:0000259" key="26">
    <source>
        <dbReference type="PROSITE" id="PS50097"/>
    </source>
</evidence>
<dbReference type="EC" id="3.4.11.2" evidence="5"/>
<dbReference type="InterPro" id="IPR001930">
    <property type="entry name" value="Peptidase_M1"/>
</dbReference>
<comment type="subcellular location">
    <subcellularLocation>
        <location evidence="3">Cell membrane</location>
        <topology evidence="3">Lipid-anchor</topology>
        <topology evidence="3">GPI-anchor</topology>
    </subcellularLocation>
    <subcellularLocation>
        <location evidence="2">Membrane</location>
        <topology evidence="2">Single-pass type II membrane protein</topology>
    </subcellularLocation>
</comment>
<dbReference type="Gene3D" id="2.60.40.1730">
    <property type="entry name" value="tricorn interacting facor f3 domain"/>
    <property type="match status" value="3"/>
</dbReference>
<dbReference type="FunFam" id="2.60.40.1910:FF:000008">
    <property type="entry name" value="Aminopeptidase"/>
    <property type="match status" value="3"/>
</dbReference>
<dbReference type="PRINTS" id="PR00756">
    <property type="entry name" value="ALADIPTASE"/>
</dbReference>
<dbReference type="GO" id="GO:0016285">
    <property type="term" value="F:alanyl aminopeptidase activity"/>
    <property type="evidence" value="ECO:0007669"/>
    <property type="project" value="UniProtKB-EC"/>
</dbReference>
<dbReference type="PANTHER" id="PTHR11533">
    <property type="entry name" value="PROTEASE M1 ZINC METALLOPROTEASE"/>
    <property type="match status" value="1"/>
</dbReference>
<dbReference type="CDD" id="cd09601">
    <property type="entry name" value="M1_APN-Q_like"/>
    <property type="match status" value="3"/>
</dbReference>
<dbReference type="Gene3D" id="1.10.390.10">
    <property type="entry name" value="Neutral Protease Domain 2"/>
    <property type="match status" value="3"/>
</dbReference>
<evidence type="ECO:0000256" key="16">
    <source>
        <dbReference type="ARBA" id="ARBA00022968"/>
    </source>
</evidence>
<evidence type="ECO:0000256" key="24">
    <source>
        <dbReference type="PIRSR" id="PIRSR634016-3"/>
    </source>
</evidence>
<dbReference type="InterPro" id="IPR042097">
    <property type="entry name" value="Aminopeptidase_N-like_N_sf"/>
</dbReference>
<evidence type="ECO:0000256" key="22">
    <source>
        <dbReference type="ARBA" id="ARBA00023288"/>
    </source>
</evidence>
<dbReference type="InterPro" id="IPR002083">
    <property type="entry name" value="MATH/TRAF_dom"/>
</dbReference>
<evidence type="ECO:0000256" key="20">
    <source>
        <dbReference type="ARBA" id="ARBA00023157"/>
    </source>
</evidence>
<keyword evidence="8" id="KW-1003">Cell membrane</keyword>
<keyword evidence="16" id="KW-0735">Signal-anchor</keyword>
<keyword evidence="11" id="KW-0812">Transmembrane</keyword>
<evidence type="ECO:0000313" key="29">
    <source>
        <dbReference type="Proteomes" id="UP000092444"/>
    </source>
</evidence>
<name>A0A1B0FAZ6_GLOMM</name>
<dbReference type="Pfam" id="PF00651">
    <property type="entry name" value="BTB"/>
    <property type="match status" value="1"/>
</dbReference>
<keyword evidence="19" id="KW-0472">Membrane</keyword>
<dbReference type="GO" id="GO:0008270">
    <property type="term" value="F:zinc ion binding"/>
    <property type="evidence" value="ECO:0007669"/>
    <property type="project" value="InterPro"/>
</dbReference>
<keyword evidence="20" id="KW-1015">Disulfide bond</keyword>
<dbReference type="Pfam" id="PF01433">
    <property type="entry name" value="Peptidase_M1"/>
    <property type="match status" value="3"/>
</dbReference>
<feature type="domain" description="BTB" evidence="26">
    <location>
        <begin position="95"/>
        <end position="157"/>
    </location>
</feature>
<dbReference type="EnsemblMetazoa" id="GMOY000698-RA">
    <property type="protein sequence ID" value="GMOY000698-PA"/>
    <property type="gene ID" value="GMOY000698"/>
</dbReference>
<evidence type="ECO:0000256" key="21">
    <source>
        <dbReference type="ARBA" id="ARBA00023180"/>
    </source>
</evidence>
<keyword evidence="10" id="KW-0645">Protease</keyword>
<dbReference type="InterPro" id="IPR045357">
    <property type="entry name" value="Aminopeptidase_N-like_N"/>
</dbReference>
<dbReference type="Pfam" id="PF11838">
    <property type="entry name" value="ERAP1_C"/>
    <property type="match status" value="3"/>
</dbReference>
<evidence type="ECO:0000256" key="7">
    <source>
        <dbReference type="ARBA" id="ARBA00022438"/>
    </source>
</evidence>
<organism evidence="28 29">
    <name type="scientific">Glossina morsitans morsitans</name>
    <name type="common">Savannah tsetse fly</name>
    <dbReference type="NCBI Taxonomy" id="37546"/>
    <lineage>
        <taxon>Eukaryota</taxon>
        <taxon>Metazoa</taxon>
        <taxon>Ecdysozoa</taxon>
        <taxon>Arthropoda</taxon>
        <taxon>Hexapoda</taxon>
        <taxon>Insecta</taxon>
        <taxon>Pterygota</taxon>
        <taxon>Neoptera</taxon>
        <taxon>Endopterygota</taxon>
        <taxon>Diptera</taxon>
        <taxon>Brachycera</taxon>
        <taxon>Muscomorpha</taxon>
        <taxon>Hippoboscoidea</taxon>
        <taxon>Glossinidae</taxon>
        <taxon>Glossina</taxon>
    </lineage>
</organism>
<evidence type="ECO:0000256" key="6">
    <source>
        <dbReference type="ARBA" id="ARBA00015611"/>
    </source>
</evidence>
<keyword evidence="14" id="KW-0378">Hydrolase</keyword>
<comment type="catalytic activity">
    <reaction evidence="1">
        <text>Release of an N-terminal amino acid, Xaa-|-Yaa- from a peptide, amide or arylamide. Xaa is preferably Ala, but may be most amino acids including Pro (slow action). When a terminal hydrophobic residue is followed by a prolyl residue, the two may be released as an intact Xaa-Pro dipeptide.</text>
        <dbReference type="EC" id="3.4.11.2"/>
    </reaction>
</comment>
<dbReference type="InterPro" id="IPR000210">
    <property type="entry name" value="BTB/POZ_dom"/>
</dbReference>
<dbReference type="PROSITE" id="PS50097">
    <property type="entry name" value="BTB"/>
    <property type="match status" value="1"/>
</dbReference>
<dbReference type="Proteomes" id="UP000092444">
    <property type="component" value="Unassembled WGS sequence"/>
</dbReference>
<dbReference type="SUPFAM" id="SSF54695">
    <property type="entry name" value="POZ domain"/>
    <property type="match status" value="1"/>
</dbReference>
<evidence type="ECO:0000256" key="8">
    <source>
        <dbReference type="ARBA" id="ARBA00022475"/>
    </source>
</evidence>
<dbReference type="GO" id="GO:0043171">
    <property type="term" value="P:peptide catabolic process"/>
    <property type="evidence" value="ECO:0007669"/>
    <property type="project" value="TreeGrafter"/>
</dbReference>
<keyword evidence="7" id="KW-0031">Aminopeptidase</keyword>
<reference evidence="28" key="1">
    <citation type="submission" date="2020-05" db="UniProtKB">
        <authorList>
            <consortium name="EnsemblMetazoa"/>
        </authorList>
    </citation>
    <scope>IDENTIFICATION</scope>
    <source>
        <strain evidence="28">Yale</strain>
    </source>
</reference>
<evidence type="ECO:0000259" key="27">
    <source>
        <dbReference type="PROSITE" id="PS50144"/>
    </source>
</evidence>
<dbReference type="InterPro" id="IPR027268">
    <property type="entry name" value="Peptidase_M4/M1_CTD_sf"/>
</dbReference>
<keyword evidence="15 24" id="KW-0862">Zinc</keyword>
<dbReference type="Gene3D" id="1.25.50.20">
    <property type="match status" value="3"/>
</dbReference>
<dbReference type="Pfam" id="PF17900">
    <property type="entry name" value="Peptidase_M1_N"/>
    <property type="match status" value="3"/>
</dbReference>
<keyword evidence="12 24" id="KW-0479">Metal-binding</keyword>